<evidence type="ECO:0000256" key="6">
    <source>
        <dbReference type="ARBA" id="ARBA00022837"/>
    </source>
</evidence>
<dbReference type="SUPFAM" id="SSF51120">
    <property type="entry name" value="beta-Roll"/>
    <property type="match status" value="6"/>
</dbReference>
<dbReference type="PANTHER" id="PTHR38340:SF1">
    <property type="entry name" value="S-LAYER PROTEIN"/>
    <property type="match status" value="1"/>
</dbReference>
<keyword evidence="5" id="KW-0677">Repeat</keyword>
<keyword evidence="7" id="KW-0843">Virulence</keyword>
<evidence type="ECO:0000256" key="8">
    <source>
        <dbReference type="ARBA" id="ARBA00023136"/>
    </source>
</evidence>
<gene>
    <name evidence="9" type="ORF">ABFE88_02000</name>
</gene>
<dbReference type="InterPro" id="IPR018511">
    <property type="entry name" value="Hemolysin-typ_Ca-bd_CS"/>
</dbReference>
<dbReference type="InterPro" id="IPR001343">
    <property type="entry name" value="Hemolysn_Ca-bd"/>
</dbReference>
<dbReference type="RefSeq" id="WP_347148590.1">
    <property type="nucleotide sequence ID" value="NZ_JBDLYL010000002.1"/>
</dbReference>
<reference evidence="9 10" key="1">
    <citation type="submission" date="2024-05" db="EMBL/GenBank/DDBJ databases">
        <title>Sequence of Lycoming College course isolates.</title>
        <authorList>
            <person name="Reigle C.A."/>
            <person name="Newman J.D."/>
        </authorList>
    </citation>
    <scope>NUCLEOTIDE SEQUENCE [LARGE SCALE GENOMIC DNA]</scope>
    <source>
        <strain evidence="9 10">CAR-09</strain>
    </source>
</reference>
<keyword evidence="8" id="KW-0472">Membrane</keyword>
<dbReference type="InterPro" id="IPR011049">
    <property type="entry name" value="Serralysin-like_metalloprot_C"/>
</dbReference>
<protein>
    <submittedName>
        <fullName evidence="9">Calcium-binding protein</fullName>
    </submittedName>
</protein>
<sequence length="1669" mass="173790">MSTLDQYTFANDNDNIVVKEGATVVFEGSGKQSAQLPGGNFDFSRTHDTELASGHVDGPSMLALSDNGHVLAWSSENADFKGIVVNRYSATGELLQRTEIVSEEVDDPSLTELPNGQFILAWTSENDATGISTVYTQLFNAAGSKLGNPVKIASAGYELEDAKVTVLANNKYIVTWGEAHDGDNFQAPSFANLKGVVVTNGKAAPAQTLLTGNIDEGEADDVAIFTVAGSANNGSTQWLTYTLEKPEYDNLGQLISNSTTLRITQISADGKPLGTPQDLNQVTSAYLNATYFDVIQTDSGFLVSWVDQGGVGGMQRVIYTQQYDKQFQAQGARGEVVSAESINGASAFATPEGYVLAWNEYAVGGAKVYLQRFNADGSPIDNAPILVGQAAENQTLWDAPAISVRGDGTLLVSWEVSANNVNSNGANSVLHLQQVNAEGKLVGTINTVIHGDAQDNTLHWTGSDDVILDGDAGNDTAQLDGNLAGFSFATDAVGNITVKGQQTTGLVDIEQVRFDDATVTVDSGRFANERGTAISMEPASTALSDGGYVIVWEQDGKIHRQQYDQQQDLVKNDLLDGVTGSNPIVSAGQDGSYLIGWASGSYELVIQAYDSTGQVDGAAVTVHTQNSANPMVYMDGASVTVLSNGTWVVSWSEELRDAQVDQNGITHYQEGAELFLQLVDPVSHTLIGTPQKVDKSTVDNAIYASEPSVNALPGGGFVVVWEREYDATDDVDIYMQRYDANGNPLGANVRVNTSTAGEQIGGDVAVLTDGSYVVAWTSMKFDKDENPVSGNVFMQRYSATGTKLGGETPVNVASKEIQGEPAITALAGGGYVISWATSDEAAHSGPANLYAQVYDKNGVKVGSQMLITSDSSNDLFPVVAATADGGFIVTWESLSHARGPNGQNLSGDIYSQRFDANGNSAQLAGDQGDNTLTWSGTGGVTLRGEDGDDQLQGGSGNDLLIGGAGNDLLDGGAGVDSLVGGTGDDTYVVDSLKDVVVENSDEGTDTVRASLSWTLGANLENLKLTGTAAINGTGNAGDNFLLGNSGRNTLNGGAGNDTLDGAGGIDNLVGGTGDDTYAGDLLVKGVGNKATLALEDSITELANQGNDTLVLRMDANALANFQGSASVTLGANLENLDAHLLSTLGISLIGNAGNNEIRGNAGDNLLDGKAGIDSLRGGDGNDTYVLDDAAELLLLKEFESEGNDTLQITYRNLSKTEAQLIDLNIASLANVENVTVTGTGLFDITGNAADNLLTGNTARNVLLGGDGNDTLNGKGGGDQLEGGDGNDTYYVYSDKDVVVENLGAGTDTVRVVSYAKNSYLLADNIENAIVDSTAAINLTGNGLANTLTGNAAANILDGGLGADILQGGKGNDTYFVDDANDKVVELANEGIDTVKSSVINHTLDDNVENLILLAGAANGTGNALRNSITGNAADNVLDGGKDIDTLAGGAGNDRYIVDLMSKGQGTKATVALEDTVIELANQGTDTLELRMDANAFASFQGSASITLGANLENLDASKLGEFDIKLIGNLANNEIWGSDGNNELNGGAGNDILHAGDGANNVLIGGLGTDTLYGGNGKDIFKFNALNEMGLNEKQDVIIGFGANDKLDLSALKGYSFVGLDAFTGAKQLRYAVEGEDIVVYGNSNADGAPDFSIKLQGITTLSPDQLTL</sequence>
<keyword evidence="4" id="KW-0800">Toxin</keyword>
<dbReference type="Pfam" id="PF00353">
    <property type="entry name" value="HemolysinCabind"/>
    <property type="match status" value="7"/>
</dbReference>
<dbReference type="InterPro" id="IPR050557">
    <property type="entry name" value="RTX_toxin/Mannuronan_C5-epim"/>
</dbReference>
<evidence type="ECO:0000256" key="2">
    <source>
        <dbReference type="ARBA" id="ARBA00004613"/>
    </source>
</evidence>
<name>A0ABV0D9I1_9PSED</name>
<keyword evidence="3" id="KW-0964">Secreted</keyword>
<keyword evidence="10" id="KW-1185">Reference proteome</keyword>
<evidence type="ECO:0000256" key="1">
    <source>
        <dbReference type="ARBA" id="ARBA00004370"/>
    </source>
</evidence>
<evidence type="ECO:0000313" key="9">
    <source>
        <dbReference type="EMBL" id="MEN8638430.1"/>
    </source>
</evidence>
<evidence type="ECO:0000313" key="10">
    <source>
        <dbReference type="Proteomes" id="UP001424532"/>
    </source>
</evidence>
<dbReference type="EMBL" id="JBDLYL010000002">
    <property type="protein sequence ID" value="MEN8638430.1"/>
    <property type="molecule type" value="Genomic_DNA"/>
</dbReference>
<proteinExistence type="predicted"/>
<dbReference type="PRINTS" id="PR00313">
    <property type="entry name" value="CABNDNGRPT"/>
</dbReference>
<dbReference type="Gene3D" id="2.150.10.10">
    <property type="entry name" value="Serralysin-like metalloprotease, C-terminal"/>
    <property type="match status" value="4"/>
</dbReference>
<evidence type="ECO:0000256" key="4">
    <source>
        <dbReference type="ARBA" id="ARBA00022656"/>
    </source>
</evidence>
<dbReference type="PANTHER" id="PTHR38340">
    <property type="entry name" value="S-LAYER PROTEIN"/>
    <property type="match status" value="1"/>
</dbReference>
<dbReference type="SUPFAM" id="SSF82171">
    <property type="entry name" value="DPP6 N-terminal domain-like"/>
    <property type="match status" value="1"/>
</dbReference>
<dbReference type="PRINTS" id="PR01488">
    <property type="entry name" value="RTXTOXINA"/>
</dbReference>
<evidence type="ECO:0000256" key="5">
    <source>
        <dbReference type="ARBA" id="ARBA00022737"/>
    </source>
</evidence>
<dbReference type="Proteomes" id="UP001424532">
    <property type="component" value="Unassembled WGS sequence"/>
</dbReference>
<accession>A0ABV0D9I1</accession>
<dbReference type="PROSITE" id="PS00330">
    <property type="entry name" value="HEMOLYSIN_CALCIUM"/>
    <property type="match status" value="5"/>
</dbReference>
<evidence type="ECO:0000256" key="3">
    <source>
        <dbReference type="ARBA" id="ARBA00022525"/>
    </source>
</evidence>
<evidence type="ECO:0000256" key="7">
    <source>
        <dbReference type="ARBA" id="ARBA00023026"/>
    </source>
</evidence>
<dbReference type="InterPro" id="IPR003995">
    <property type="entry name" value="RTX_toxin_determinant-A"/>
</dbReference>
<keyword evidence="6" id="KW-0106">Calcium</keyword>
<organism evidence="9 10">
    <name type="scientific">Pseudomonas sichuanensis</name>
    <dbReference type="NCBI Taxonomy" id="2213015"/>
    <lineage>
        <taxon>Bacteria</taxon>
        <taxon>Pseudomonadati</taxon>
        <taxon>Pseudomonadota</taxon>
        <taxon>Gammaproteobacteria</taxon>
        <taxon>Pseudomonadales</taxon>
        <taxon>Pseudomonadaceae</taxon>
        <taxon>Pseudomonas</taxon>
    </lineage>
</organism>
<comment type="subcellular location">
    <subcellularLocation>
        <location evidence="1">Membrane</location>
    </subcellularLocation>
    <subcellularLocation>
        <location evidence="2">Secreted</location>
    </subcellularLocation>
</comment>
<comment type="caution">
    <text evidence="9">The sequence shown here is derived from an EMBL/GenBank/DDBJ whole genome shotgun (WGS) entry which is preliminary data.</text>
</comment>